<dbReference type="Gene3D" id="3.40.366.10">
    <property type="entry name" value="Malonyl-Coenzyme A Acyl Carrier Protein, domain 2"/>
    <property type="match status" value="1"/>
</dbReference>
<dbReference type="Pfam" id="PF16197">
    <property type="entry name" value="KAsynt_C_assoc"/>
    <property type="match status" value="1"/>
</dbReference>
<feature type="active site" description="Proton donor; for dehydratase activity" evidence="6">
    <location>
        <position position="1156"/>
    </location>
</feature>
<dbReference type="CDD" id="cd05274">
    <property type="entry name" value="KR_FAS_SDR_x"/>
    <property type="match status" value="1"/>
</dbReference>
<sequence length="2360" mass="256744">MEDIAIIGMACRFPGNATSPEKLWEMMVQKESAWSEFPEDRLNIDGYYHPSGDRQGSISFRGAHFIKDDIAAFDASFFSVMAEDAKAIDPQQRFLLEVSYEALENGKCPPGLRMEDLRGSPTAVYVGSFVKDYEQICLRDMDWQPQYAATGTGNAIMSNRVSYTYDFKGPSMTIDTGCSGSLVAVHLAAQALRAGDCSMALAAGAGLIFTPNTMMPMTALNFLSPDGKCFAFDSRANGYGRGEGIGFVVLKKMSDAVRDNDTIRAVIRGTHVNQDGLTTGITLPSKEAQVANIRALYSKHNLDMKQTAFVECHGTGTQAGDFRELKAISETLSDARTTENPVFVGSVKTNIGHLEGAAGVAGLIKGVLTTEKGRIPPNINFEHGNPNIDFKNWKVKVPTDLTEWPIDGPRRISVNCFGFGGTNAHAVLDEPAAYLAERGILANHNSVHDNNTQCLQNEEASEGGYATPKLFVFSSNERKGASRLMDTHLEHITGLKNLAEADADNYAYTLGCRRSTMEWKGFAVANSFQDLTAKLLSTDETSFLRSSRESKPKLGFVFCGQGAQWAQMSRELLVFDVFRESLMAASDHLKSLGSKFDLLEEIMKNEQESRIRDPQISQPSTTAVQVALVDLLWSCNIIPSSVVGHSSGEIAAAYASTAITREAAWALAYHRGQSASFLKTVAPCLKGAMCAARMTSSEANQYLENRDGASDLQIACINSPQSVTISGDRSDILHMRDELKSRQVLCKVLDVDIAYHSRHMRLIEDTYKNAIQSILPQGVTENIPFFSSVYGELLPQELLNPSYWADNLVSPVQFVSAVKAMMDAESRPDVLIELSPQATLKSALLEIISEHSPGFEPAYLPLIQRNQDAAMTTLQAIGEIWARGHPVDMLKVVSKGAAAQSYKTLVDLPSYPWNHSKTFWHESHTCTEHRFRKFGRLDLIGSPSPDATTFEPRWRGFFRISENPWIQDHRVQKTIVYPAAGMVTMALEAASQLSDGMGDVLGFHLTGLRIERAMIIPSSAYGLEYSLNLKQLPAKAGADPEWEFAVYSKPEDGPWIRHADGNIRVRRQAGALPFATSGHAQRYTEIRRLCDKSIPPRQLYEILDVVGLNYGPCFQNVVAISTHQNSCVSKVRVPDTRSKMPAKFEYPHVIHPATLDAMFQTLFAIDSKPMVPSSIESIFVSATIPHGAGCDFTGFATAERHGLRDATGSVVMVSDEDNWDAPCVVVDGLHFTALPTPSVEDGGFIPNHRNLCSEIVWREDYTTAAADDFSDVLSLMAHKCPSLSVLQCGGSEHLAHKVLETLSEGVTMRLSRYTVTDPNTLSAVQKAHEKSPTCRLMEHRSRAHVKEHPARYNLIIRARDSDFGFDEASRLLLPEGVILSEVSPPMTPTSTDSMVETQLALEDPSYLRWSYNAEPDNVIHCDVLDQHFEASLFVDKPDPATSPEVLIILPSASDSLVRGLAESLSDVLLERGFRVSIGTRHGSDPKGKACIALLEVSGSFVYEWSEEMFCYFHRLQDAAHSLLWVTRGANRRPTNPRNAPIVALARTILSEDPQKTIVTLDLDESASPASCTLPKTVEWVLDSMLNGSGEAEFAEEGGQLYIPRLMPLKDLNKMIEDDSHVEVVRQAIFDHLKPMAKYEMVISKPGIADDSFHFVQSSNTSGIGPYEVEIQTLGAPLHLNDLHTAMGRTSDNRLGLDVLGIVNKIGSKVKDIRCGEQVLAIVPGAFKTVHRVDQGFVKPAPPPFECCQYTPSALIAACYALCSVGRLTRKKRVLIHAGASSHGQAAIRVATLIGAEVFATVLGEGSEAQRATLIDAHGLPEDHILDANGDSFVADVLRFGQVNVLYNPTQEHTAVSFKCVKPSGCVVQLAQKAGAAVSVPVTAATYVKLDLGLLLEEDPELVKNLFSIVDRFVFDYLRKSASLQCQPVHRFPMSNFEDAFKQIEKEPYHGLTMMEANQDTLVRVAREVQSRSLAEVIDPDGTYVLAGGLGGLGKSIAKLLADNGAKKLVFLSRSGGSADAQAFVDSLDGVDAKAIAVDIADRNALEALLPALGKIAGVVQCAAIIKDALFEKMSHADWTAAFRPKAVGAINLVDVFGPGLSAPGKADRPDLCGPWFLFLSSASGVIGNRGQANYAAANAVQDALAHSLPRAVSLDLGPVLEAGMLVEDEETLAKLRGAGFYGIRHRDFLTMVERAITGEVVTGVATPAQIVSGVGTGGLIRQNNPGDPFWSRSAMYSYMNTVDMPVTAPEEEYSGNGGLASEADVKRMLAACSGTEAAAVIICTGLVQLMAKAMTLLPEEIDPERAPSAYGVDSLIFRNAGGVDVSVFEILGETSVRGLAGMVAERGNWQGEKERAASCA</sequence>
<dbReference type="Proteomes" id="UP000310108">
    <property type="component" value="Unassembled WGS sequence"/>
</dbReference>
<dbReference type="STRING" id="1306861.A0A4U6X8T2"/>
<dbReference type="EMBL" id="PJEX01000308">
    <property type="protein sequence ID" value="TKW51389.1"/>
    <property type="molecule type" value="Genomic_DNA"/>
</dbReference>
<dbReference type="InterPro" id="IPR056501">
    <property type="entry name" value="NAD-bd_HRPKS_sdrA"/>
</dbReference>
<dbReference type="Gene3D" id="3.30.70.3290">
    <property type="match status" value="1"/>
</dbReference>
<dbReference type="Pfam" id="PF14765">
    <property type="entry name" value="PS-DH"/>
    <property type="match status" value="1"/>
</dbReference>
<organism evidence="9 10">
    <name type="scientific">Colletotrichum tanaceti</name>
    <dbReference type="NCBI Taxonomy" id="1306861"/>
    <lineage>
        <taxon>Eukaryota</taxon>
        <taxon>Fungi</taxon>
        <taxon>Dikarya</taxon>
        <taxon>Ascomycota</taxon>
        <taxon>Pezizomycotina</taxon>
        <taxon>Sordariomycetes</taxon>
        <taxon>Hypocreomycetidae</taxon>
        <taxon>Glomerellales</taxon>
        <taxon>Glomerellaceae</taxon>
        <taxon>Colletotrichum</taxon>
        <taxon>Colletotrichum destructivum species complex</taxon>
    </lineage>
</organism>
<comment type="caution">
    <text evidence="9">The sequence shown here is derived from an EMBL/GenBank/DDBJ whole genome shotgun (WGS) entry which is preliminary data.</text>
</comment>
<evidence type="ECO:0000256" key="3">
    <source>
        <dbReference type="ARBA" id="ARBA00022679"/>
    </source>
</evidence>
<dbReference type="GO" id="GO:0044550">
    <property type="term" value="P:secondary metabolite biosynthetic process"/>
    <property type="evidence" value="ECO:0007669"/>
    <property type="project" value="TreeGrafter"/>
</dbReference>
<dbReference type="GO" id="GO:0016491">
    <property type="term" value="F:oxidoreductase activity"/>
    <property type="evidence" value="ECO:0007669"/>
    <property type="project" value="UniProtKB-KW"/>
</dbReference>
<keyword evidence="10" id="KW-1185">Reference proteome</keyword>
<feature type="region of interest" description="N-terminal hotdog fold" evidence="6">
    <location>
        <begin position="937"/>
        <end position="1070"/>
    </location>
</feature>
<dbReference type="InterPro" id="IPR016035">
    <property type="entry name" value="Acyl_Trfase/lysoPLipase"/>
</dbReference>
<dbReference type="SMART" id="SM00827">
    <property type="entry name" value="PKS_AT"/>
    <property type="match status" value="1"/>
</dbReference>
<dbReference type="Pfam" id="PF00109">
    <property type="entry name" value="ketoacyl-synt"/>
    <property type="match status" value="1"/>
</dbReference>
<feature type="region of interest" description="C-terminal hotdog fold" evidence="6">
    <location>
        <begin position="1091"/>
        <end position="1240"/>
    </location>
</feature>
<evidence type="ECO:0000313" key="10">
    <source>
        <dbReference type="Proteomes" id="UP000310108"/>
    </source>
</evidence>
<dbReference type="SUPFAM" id="SSF53901">
    <property type="entry name" value="Thiolase-like"/>
    <property type="match status" value="1"/>
</dbReference>
<evidence type="ECO:0000256" key="2">
    <source>
        <dbReference type="ARBA" id="ARBA00022553"/>
    </source>
</evidence>
<evidence type="ECO:0000259" key="7">
    <source>
        <dbReference type="PROSITE" id="PS52004"/>
    </source>
</evidence>
<dbReference type="CDD" id="cd05195">
    <property type="entry name" value="enoyl_red"/>
    <property type="match status" value="1"/>
</dbReference>
<dbReference type="InterPro" id="IPR050091">
    <property type="entry name" value="PKS_NRPS_Biosynth_Enz"/>
</dbReference>
<dbReference type="SMART" id="SM00825">
    <property type="entry name" value="PKS_KS"/>
    <property type="match status" value="1"/>
</dbReference>
<dbReference type="InterPro" id="IPR001227">
    <property type="entry name" value="Ac_transferase_dom_sf"/>
</dbReference>
<dbReference type="PANTHER" id="PTHR43775">
    <property type="entry name" value="FATTY ACID SYNTHASE"/>
    <property type="match status" value="1"/>
</dbReference>
<dbReference type="InterPro" id="IPR016036">
    <property type="entry name" value="Malonyl_transacylase_ACP-bd"/>
</dbReference>
<dbReference type="InterPro" id="IPR013968">
    <property type="entry name" value="PKS_KR"/>
</dbReference>
<keyword evidence="3" id="KW-0808">Transferase</keyword>
<dbReference type="InterPro" id="IPR036291">
    <property type="entry name" value="NAD(P)-bd_dom_sf"/>
</dbReference>
<gene>
    <name evidence="9" type="primary">lovF</name>
    <name evidence="9" type="ORF">CTA1_7014</name>
</gene>
<dbReference type="Pfam" id="PF00698">
    <property type="entry name" value="Acyl_transf_1"/>
    <property type="match status" value="1"/>
</dbReference>
<evidence type="ECO:0000256" key="4">
    <source>
        <dbReference type="ARBA" id="ARBA00023002"/>
    </source>
</evidence>
<protein>
    <submittedName>
        <fullName evidence="9">Lovastatin diketide synthase LovF</fullName>
    </submittedName>
</protein>
<evidence type="ECO:0000256" key="6">
    <source>
        <dbReference type="PROSITE-ProRule" id="PRU01363"/>
    </source>
</evidence>
<dbReference type="GO" id="GO:0004312">
    <property type="term" value="F:fatty acid synthase activity"/>
    <property type="evidence" value="ECO:0007669"/>
    <property type="project" value="TreeGrafter"/>
</dbReference>
<dbReference type="PROSITE" id="PS52004">
    <property type="entry name" value="KS3_2"/>
    <property type="match status" value="1"/>
</dbReference>
<dbReference type="InterPro" id="IPR014031">
    <property type="entry name" value="Ketoacyl_synth_C"/>
</dbReference>
<dbReference type="Pfam" id="PF08659">
    <property type="entry name" value="KR"/>
    <property type="match status" value="1"/>
</dbReference>
<dbReference type="InterPro" id="IPR011032">
    <property type="entry name" value="GroES-like_sf"/>
</dbReference>
<dbReference type="InterPro" id="IPR020807">
    <property type="entry name" value="PKS_DH"/>
</dbReference>
<dbReference type="Pfam" id="PF23114">
    <property type="entry name" value="NAD-bd_HRPKS_sdrA"/>
    <property type="match status" value="1"/>
</dbReference>
<dbReference type="InterPro" id="IPR016039">
    <property type="entry name" value="Thiolase-like"/>
</dbReference>
<feature type="active site" description="Proton acceptor; for dehydratase activity" evidence="6">
    <location>
        <position position="969"/>
    </location>
</feature>
<keyword evidence="4" id="KW-0560">Oxidoreductase</keyword>
<dbReference type="CDD" id="cd00833">
    <property type="entry name" value="PKS"/>
    <property type="match status" value="1"/>
</dbReference>
<dbReference type="SUPFAM" id="SSF52151">
    <property type="entry name" value="FabD/lysophospholipase-like"/>
    <property type="match status" value="1"/>
</dbReference>
<keyword evidence="2" id="KW-0597">Phosphoprotein</keyword>
<dbReference type="PANTHER" id="PTHR43775:SF29">
    <property type="entry name" value="ASPERFURANONE POLYKETIDE SYNTHASE AFOG-RELATED"/>
    <property type="match status" value="1"/>
</dbReference>
<keyword evidence="5" id="KW-0511">Multifunctional enzyme</keyword>
<dbReference type="InterPro" id="IPR020843">
    <property type="entry name" value="ER"/>
</dbReference>
<dbReference type="Gene3D" id="3.10.129.110">
    <property type="entry name" value="Polyketide synthase dehydratase"/>
    <property type="match status" value="1"/>
</dbReference>
<accession>A0A4U6X8T2</accession>
<dbReference type="Gene3D" id="3.40.50.720">
    <property type="entry name" value="NAD(P)-binding Rossmann-like Domain"/>
    <property type="match status" value="3"/>
</dbReference>
<dbReference type="InterPro" id="IPR049900">
    <property type="entry name" value="PKS_mFAS_DH"/>
</dbReference>
<dbReference type="InterPro" id="IPR057326">
    <property type="entry name" value="KR_dom"/>
</dbReference>
<dbReference type="SUPFAM" id="SSF55048">
    <property type="entry name" value="Probable ACP-binding domain of malonyl-CoA ACP transacylase"/>
    <property type="match status" value="1"/>
</dbReference>
<dbReference type="InterPro" id="IPR020841">
    <property type="entry name" value="PKS_Beta-ketoAc_synthase_dom"/>
</dbReference>
<dbReference type="InterPro" id="IPR042104">
    <property type="entry name" value="PKS_dehydratase_sf"/>
</dbReference>
<evidence type="ECO:0000313" key="9">
    <source>
        <dbReference type="EMBL" id="TKW51389.1"/>
    </source>
</evidence>
<dbReference type="Gene3D" id="3.90.180.10">
    <property type="entry name" value="Medium-chain alcohol dehydrogenases, catalytic domain"/>
    <property type="match status" value="1"/>
</dbReference>
<dbReference type="Pfam" id="PF02801">
    <property type="entry name" value="Ketoacyl-synt_C"/>
    <property type="match status" value="1"/>
</dbReference>
<feature type="domain" description="Ketosynthase family 3 (KS3)" evidence="7">
    <location>
        <begin position="1"/>
        <end position="430"/>
    </location>
</feature>
<dbReference type="InterPro" id="IPR049552">
    <property type="entry name" value="PKS_DH_N"/>
</dbReference>
<dbReference type="OrthoDB" id="329835at2759"/>
<dbReference type="SMART" id="SM00826">
    <property type="entry name" value="PKS_DH"/>
    <property type="match status" value="1"/>
</dbReference>
<dbReference type="InterPro" id="IPR049551">
    <property type="entry name" value="PKS_DH_C"/>
</dbReference>
<reference evidence="9 10" key="1">
    <citation type="journal article" date="2019" name="PLoS ONE">
        <title>Comparative genome analysis indicates high evolutionary potential of pathogenicity genes in Colletotrichum tanaceti.</title>
        <authorList>
            <person name="Lelwala R.V."/>
            <person name="Korhonen P.K."/>
            <person name="Young N.D."/>
            <person name="Scott J.B."/>
            <person name="Ades P.A."/>
            <person name="Gasser R.B."/>
            <person name="Taylor P.W.J."/>
        </authorList>
    </citation>
    <scope>NUCLEOTIDE SEQUENCE [LARGE SCALE GENOMIC DNA]</scope>
    <source>
        <strain evidence="9">BRIP57314</strain>
    </source>
</reference>
<dbReference type="PROSITE" id="PS52019">
    <property type="entry name" value="PKS_MFAS_DH"/>
    <property type="match status" value="1"/>
</dbReference>
<proteinExistence type="predicted"/>
<dbReference type="Pfam" id="PF21089">
    <property type="entry name" value="PKS_DH_N"/>
    <property type="match status" value="1"/>
</dbReference>
<dbReference type="SMART" id="SM00829">
    <property type="entry name" value="PKS_ER"/>
    <property type="match status" value="1"/>
</dbReference>
<dbReference type="InterPro" id="IPR014030">
    <property type="entry name" value="Ketoacyl_synth_N"/>
</dbReference>
<dbReference type="Gene3D" id="3.40.47.10">
    <property type="match status" value="1"/>
</dbReference>
<feature type="domain" description="PKS/mFAS DH" evidence="8">
    <location>
        <begin position="937"/>
        <end position="1240"/>
    </location>
</feature>
<dbReference type="InterPro" id="IPR032821">
    <property type="entry name" value="PKS_assoc"/>
</dbReference>
<dbReference type="SMART" id="SM00822">
    <property type="entry name" value="PKS_KR"/>
    <property type="match status" value="1"/>
</dbReference>
<evidence type="ECO:0000259" key="8">
    <source>
        <dbReference type="PROSITE" id="PS52019"/>
    </source>
</evidence>
<dbReference type="InterPro" id="IPR014043">
    <property type="entry name" value="Acyl_transferase_dom"/>
</dbReference>
<dbReference type="SUPFAM" id="SSF51735">
    <property type="entry name" value="NAD(P)-binding Rossmann-fold domains"/>
    <property type="match status" value="3"/>
</dbReference>
<dbReference type="GO" id="GO:0006633">
    <property type="term" value="P:fatty acid biosynthetic process"/>
    <property type="evidence" value="ECO:0007669"/>
    <property type="project" value="TreeGrafter"/>
</dbReference>
<evidence type="ECO:0000256" key="5">
    <source>
        <dbReference type="ARBA" id="ARBA00023268"/>
    </source>
</evidence>
<evidence type="ECO:0000256" key="1">
    <source>
        <dbReference type="ARBA" id="ARBA00022450"/>
    </source>
</evidence>
<dbReference type="SUPFAM" id="SSF50129">
    <property type="entry name" value="GroES-like"/>
    <property type="match status" value="1"/>
</dbReference>
<name>A0A4U6X8T2_9PEZI</name>
<keyword evidence="1" id="KW-0596">Phosphopantetheine</keyword>